<evidence type="ECO:0000256" key="1">
    <source>
        <dbReference type="SAM" id="SignalP"/>
    </source>
</evidence>
<proteinExistence type="predicted"/>
<name>A0A841REB6_9SPIO</name>
<feature type="signal peptide" evidence="1">
    <location>
        <begin position="1"/>
        <end position="21"/>
    </location>
</feature>
<evidence type="ECO:0000313" key="3">
    <source>
        <dbReference type="Proteomes" id="UP000587760"/>
    </source>
</evidence>
<keyword evidence="1" id="KW-0732">Signal</keyword>
<organism evidence="2 3">
    <name type="scientific">Spirochaeta isovalerica</name>
    <dbReference type="NCBI Taxonomy" id="150"/>
    <lineage>
        <taxon>Bacteria</taxon>
        <taxon>Pseudomonadati</taxon>
        <taxon>Spirochaetota</taxon>
        <taxon>Spirochaetia</taxon>
        <taxon>Spirochaetales</taxon>
        <taxon>Spirochaetaceae</taxon>
        <taxon>Spirochaeta</taxon>
    </lineage>
</organism>
<dbReference type="RefSeq" id="WP_184747799.1">
    <property type="nucleotide sequence ID" value="NZ_JACHGJ010000007.1"/>
</dbReference>
<dbReference type="AlphaFoldDB" id="A0A841REB6"/>
<protein>
    <submittedName>
        <fullName evidence="2">Uncharacterized protein</fullName>
    </submittedName>
</protein>
<feature type="chain" id="PRO_5032397135" evidence="1">
    <location>
        <begin position="22"/>
        <end position="328"/>
    </location>
</feature>
<evidence type="ECO:0000313" key="2">
    <source>
        <dbReference type="EMBL" id="MBB6481557.1"/>
    </source>
</evidence>
<reference evidence="2 3" key="1">
    <citation type="submission" date="2020-08" db="EMBL/GenBank/DDBJ databases">
        <title>Genomic Encyclopedia of Type Strains, Phase IV (KMG-IV): sequencing the most valuable type-strain genomes for metagenomic binning, comparative biology and taxonomic classification.</title>
        <authorList>
            <person name="Goeker M."/>
        </authorList>
    </citation>
    <scope>NUCLEOTIDE SEQUENCE [LARGE SCALE GENOMIC DNA]</scope>
    <source>
        <strain evidence="2 3">DSM 2461</strain>
    </source>
</reference>
<gene>
    <name evidence="2" type="ORF">HNR50_003237</name>
</gene>
<dbReference type="EMBL" id="JACHGJ010000007">
    <property type="protein sequence ID" value="MBB6481557.1"/>
    <property type="molecule type" value="Genomic_DNA"/>
</dbReference>
<comment type="caution">
    <text evidence="2">The sequence shown here is derived from an EMBL/GenBank/DDBJ whole genome shotgun (WGS) entry which is preliminary data.</text>
</comment>
<keyword evidence="3" id="KW-1185">Reference proteome</keyword>
<sequence>MNLRIVQILYLVFLTCHPLFSAEIDQLTDRDKYQDIAPDFTDTLNTYTNTLLERAVINFNENYDTAEMSFLEIRKMAAFEIFKMTAGKESDRYSERIPDRIGLLYALGKSGHGPIQTWIQSDENSPWWTKLGDNIYSDLLPDSLNKNYIVKVAGEFVGPDKIDHFFDQGYSYWLKSHFGESDRAAIEFGVESENGWYGLKAGGVFSFADLKANWEGYQFFINLFDDRKGILTMNEEGRIIISRPFDWADHVDWQFDELKNPSVMNEITYTKICRYIEKHYDRYRETYDYLKENGILDCGDKRDSCYITDDLVFSKDREFDLEKIMSGT</sequence>
<dbReference type="Proteomes" id="UP000587760">
    <property type="component" value="Unassembled WGS sequence"/>
</dbReference>
<accession>A0A841REB6</accession>